<keyword evidence="6 7" id="KW-0966">Cell projection</keyword>
<dbReference type="InterPro" id="IPR055380">
    <property type="entry name" value="BBS2_hp_dom"/>
</dbReference>
<dbReference type="PIRSF" id="PIRSF013684">
    <property type="entry name" value="BBS2"/>
    <property type="match status" value="1"/>
</dbReference>
<keyword evidence="4 7" id="KW-0969">Cilium</keyword>
<dbReference type="PANTHER" id="PTHR32465">
    <property type="entry name" value="BARDET-BIEDL SYNDROME 2 PROTEIN"/>
    <property type="match status" value="1"/>
</dbReference>
<keyword evidence="5 7" id="KW-0206">Cytoskeleton</keyword>
<evidence type="ECO:0000259" key="13">
    <source>
        <dbReference type="Pfam" id="PF23353"/>
    </source>
</evidence>
<comment type="subcellular location">
    <subcellularLocation>
        <location evidence="1">Cell projection</location>
        <location evidence="1">Cilium</location>
    </subcellularLocation>
    <subcellularLocation>
        <location evidence="2">Cytoplasm</location>
        <location evidence="2">Cytoskeleton</location>
    </subcellularLocation>
</comment>
<dbReference type="GeneID" id="100199988"/>
<evidence type="ECO:0000259" key="12">
    <source>
        <dbReference type="Pfam" id="PF23351"/>
    </source>
</evidence>
<organism evidence="14 15">
    <name type="scientific">Hydra vulgaris</name>
    <name type="common">Hydra</name>
    <name type="synonym">Hydra attenuata</name>
    <dbReference type="NCBI Taxonomy" id="6087"/>
    <lineage>
        <taxon>Eukaryota</taxon>
        <taxon>Metazoa</taxon>
        <taxon>Cnidaria</taxon>
        <taxon>Hydrozoa</taxon>
        <taxon>Hydroidolina</taxon>
        <taxon>Anthoathecata</taxon>
        <taxon>Aplanulata</taxon>
        <taxon>Hydridae</taxon>
        <taxon>Hydra</taxon>
    </lineage>
</organism>
<accession>A0ABM4BHN9</accession>
<keyword evidence="14" id="KW-1185">Reference proteome</keyword>
<dbReference type="PANTHER" id="PTHR32465:SF0">
    <property type="entry name" value="BARDET-BIEDL SYNDROME 2 PROTEIN"/>
    <property type="match status" value="1"/>
</dbReference>
<dbReference type="InterPro" id="IPR055379">
    <property type="entry name" value="BBS2_pf_dom"/>
</dbReference>
<dbReference type="RefSeq" id="XP_065648530.1">
    <property type="nucleotide sequence ID" value="XM_065792458.1"/>
</dbReference>
<evidence type="ECO:0000259" key="8">
    <source>
        <dbReference type="Pfam" id="PF14781"/>
    </source>
</evidence>
<evidence type="ECO:0000256" key="7">
    <source>
        <dbReference type="PIRNR" id="PIRNR013684"/>
    </source>
</evidence>
<feature type="domain" description="BBS2 GAE" evidence="9">
    <location>
        <begin position="396"/>
        <end position="480"/>
    </location>
</feature>
<keyword evidence="3 7" id="KW-0963">Cytoplasm</keyword>
<dbReference type="Pfam" id="PF14783">
    <property type="entry name" value="BBS2_Mid"/>
    <property type="match status" value="1"/>
</dbReference>
<dbReference type="Pfam" id="PF14782">
    <property type="entry name" value="BBS2_GAE"/>
    <property type="match status" value="1"/>
</dbReference>
<dbReference type="Gene3D" id="2.130.10.10">
    <property type="entry name" value="YVTN repeat-like/Quinoprotein amine dehydrogenase"/>
    <property type="match status" value="1"/>
</dbReference>
<dbReference type="InterPro" id="IPR011047">
    <property type="entry name" value="Quinoprotein_ADH-like_sf"/>
</dbReference>
<dbReference type="Pfam" id="PF14781">
    <property type="entry name" value="BBS2_N"/>
    <property type="match status" value="1"/>
</dbReference>
<dbReference type="InterPro" id="IPR029333">
    <property type="entry name" value="BBS2_GAE_dom"/>
</dbReference>
<evidence type="ECO:0000256" key="5">
    <source>
        <dbReference type="ARBA" id="ARBA00023212"/>
    </source>
</evidence>
<feature type="domain" description="BBS2 C-terminal helix bundle" evidence="12">
    <location>
        <begin position="687"/>
        <end position="713"/>
    </location>
</feature>
<feature type="domain" description="BBS2 platform" evidence="11">
    <location>
        <begin position="488"/>
        <end position="573"/>
    </location>
</feature>
<evidence type="ECO:0000259" key="9">
    <source>
        <dbReference type="Pfam" id="PF14782"/>
    </source>
</evidence>
<dbReference type="InterPro" id="IPR029429">
    <property type="entry name" value="BBS2_Mid"/>
</dbReference>
<dbReference type="Pfam" id="PF23353">
    <property type="entry name" value="BBS2_hp"/>
    <property type="match status" value="1"/>
</dbReference>
<evidence type="ECO:0000313" key="15">
    <source>
        <dbReference type="RefSeq" id="XP_065648530.1"/>
    </source>
</evidence>
<dbReference type="Proteomes" id="UP001652625">
    <property type="component" value="Chromosome 03"/>
</dbReference>
<feature type="domain" description="Ciliary BBSome complex subunit 2 N-terminal" evidence="8">
    <location>
        <begin position="21"/>
        <end position="125"/>
    </location>
</feature>
<dbReference type="InterPro" id="IPR055381">
    <property type="entry name" value="BBS2_CtH_dom"/>
</dbReference>
<gene>
    <name evidence="15" type="primary">LOC100199988</name>
</gene>
<reference evidence="15" key="1">
    <citation type="submission" date="2025-08" db="UniProtKB">
        <authorList>
            <consortium name="RefSeq"/>
        </authorList>
    </citation>
    <scope>IDENTIFICATION</scope>
</reference>
<feature type="domain" description="BBS2 hairpin" evidence="13">
    <location>
        <begin position="585"/>
        <end position="682"/>
    </location>
</feature>
<evidence type="ECO:0000256" key="2">
    <source>
        <dbReference type="ARBA" id="ARBA00004245"/>
    </source>
</evidence>
<dbReference type="InterPro" id="IPR015943">
    <property type="entry name" value="WD40/YVTN_repeat-like_dom_sf"/>
</dbReference>
<proteinExistence type="predicted"/>
<dbReference type="Pfam" id="PF23350">
    <property type="entry name" value="BBS2_pf"/>
    <property type="match status" value="1"/>
</dbReference>
<evidence type="ECO:0000313" key="14">
    <source>
        <dbReference type="Proteomes" id="UP001652625"/>
    </source>
</evidence>
<feature type="domain" description="Ciliary BBSome complex subunit 2 middle region" evidence="10">
    <location>
        <begin position="164"/>
        <end position="271"/>
    </location>
</feature>
<dbReference type="InterPro" id="IPR016616">
    <property type="entry name" value="Bardet-Biedl_syndrome_2_prot"/>
</dbReference>
<sequence length="716" mass="79596">MLLAPVFSMKLQHKIIPRMVAIGKYDGKHPCLTAATTANKVFIHNPHTRIGNYSGRLETGQLSADISLLNINQQVSSVTCGSLDESSRDKLFVGTPTNLLAYDVENNSDLFYKEMPDGVNSLLIGNLGTNNTRLVLAGGNCSIQGFNKEGNDEFWTVTGDNVCSMALVDFNGDGFNELLVGSEDFDIRVFKDDEIIAEMTETEAVTSLYPLYGTRFGYALSNGTVGVYDRSARYWRIKSKNQAVTIHSFDLDDDGVPELITGWSNGKVDGRSDRTGEVVFKQNLSSAIAGVLDADYRMDGKNQLIVCSMDGEVKGFVPVIENKNPVVELNAQQDVMHLMMQQKNGLLLEVSNYKQNTKVVDELTEGADVPTSASSIPANTQLQTSLIVVTGDENSLSCVELTVRTTNDTIIKCIIMFAEGIFDGESYVVHPQENNLSNSVQIPIYIPKDIQVDLHIKALVGYKGSSQFHVFELTRQLPRFALYELCGDKYAQPNSFVKFDIKERVNRVVLWANQSFLLVSDVAAVNGELDLKFFAVRTQKPLHLHFSATGEVTIHSNDMDLVGNIIQSLASFLAIQDLQSVVEFPDQIEELKAILIKVDELHAVRERLTAEMADHSNLIRNLVIRAEDSRLMLDMKNMRRGYIELFALNTDLLNGYKIRCTNHEELLKYLKIVNQTIQKAGNLRVGKFKTLVITGCRNAIKTNDFAALAKIIKYGV</sequence>
<evidence type="ECO:0000256" key="1">
    <source>
        <dbReference type="ARBA" id="ARBA00004138"/>
    </source>
</evidence>
<evidence type="ECO:0000256" key="6">
    <source>
        <dbReference type="ARBA" id="ARBA00023273"/>
    </source>
</evidence>
<evidence type="ECO:0000256" key="3">
    <source>
        <dbReference type="ARBA" id="ARBA00022490"/>
    </source>
</evidence>
<evidence type="ECO:0000256" key="4">
    <source>
        <dbReference type="ARBA" id="ARBA00023069"/>
    </source>
</evidence>
<evidence type="ECO:0000259" key="10">
    <source>
        <dbReference type="Pfam" id="PF14783"/>
    </source>
</evidence>
<protein>
    <recommendedName>
        <fullName evidence="7">Bardet-Biedl syndrome 2 protein homolog</fullName>
    </recommendedName>
</protein>
<evidence type="ECO:0000259" key="11">
    <source>
        <dbReference type="Pfam" id="PF23350"/>
    </source>
</evidence>
<dbReference type="Pfam" id="PF23351">
    <property type="entry name" value="BBS2_CtH"/>
    <property type="match status" value="1"/>
</dbReference>
<name>A0ABM4BHN9_HYDVU</name>
<dbReference type="InterPro" id="IPR029430">
    <property type="entry name" value="BBS2_N"/>
</dbReference>
<dbReference type="SUPFAM" id="SSF50998">
    <property type="entry name" value="Quinoprotein alcohol dehydrogenase-like"/>
    <property type="match status" value="1"/>
</dbReference>